<comment type="caution">
    <text evidence="1">The sequence shown here is derived from an EMBL/GenBank/DDBJ whole genome shotgun (WGS) entry which is preliminary data.</text>
</comment>
<evidence type="ECO:0000313" key="2">
    <source>
        <dbReference type="Proteomes" id="UP000247498"/>
    </source>
</evidence>
<name>A0A2V0PJY5_9CHLO</name>
<dbReference type="InParanoid" id="A0A2V0PJY5"/>
<organism evidence="1 2">
    <name type="scientific">Raphidocelis subcapitata</name>
    <dbReference type="NCBI Taxonomy" id="307507"/>
    <lineage>
        <taxon>Eukaryota</taxon>
        <taxon>Viridiplantae</taxon>
        <taxon>Chlorophyta</taxon>
        <taxon>core chlorophytes</taxon>
        <taxon>Chlorophyceae</taxon>
        <taxon>CS clade</taxon>
        <taxon>Sphaeropleales</taxon>
        <taxon>Selenastraceae</taxon>
        <taxon>Raphidocelis</taxon>
    </lineage>
</organism>
<reference evidence="1 2" key="1">
    <citation type="journal article" date="2018" name="Sci. Rep.">
        <title>Raphidocelis subcapitata (=Pseudokirchneriella subcapitata) provides an insight into genome evolution and environmental adaptations in the Sphaeropleales.</title>
        <authorList>
            <person name="Suzuki S."/>
            <person name="Yamaguchi H."/>
            <person name="Nakajima N."/>
            <person name="Kawachi M."/>
        </authorList>
    </citation>
    <scope>NUCLEOTIDE SEQUENCE [LARGE SCALE GENOMIC DNA]</scope>
    <source>
        <strain evidence="1 2">NIES-35</strain>
    </source>
</reference>
<accession>A0A2V0PJY5</accession>
<keyword evidence="2" id="KW-1185">Reference proteome</keyword>
<gene>
    <name evidence="1" type="ORF">Rsub_10966</name>
</gene>
<evidence type="ECO:0000313" key="1">
    <source>
        <dbReference type="EMBL" id="GBF98303.1"/>
    </source>
</evidence>
<proteinExistence type="predicted"/>
<protein>
    <submittedName>
        <fullName evidence="1">Uncharacterized protein</fullName>
    </submittedName>
</protein>
<dbReference type="EMBL" id="BDRX01000121">
    <property type="protein sequence ID" value="GBF98303.1"/>
    <property type="molecule type" value="Genomic_DNA"/>
</dbReference>
<dbReference type="Proteomes" id="UP000247498">
    <property type="component" value="Unassembled WGS sequence"/>
</dbReference>
<dbReference type="AlphaFoldDB" id="A0A2V0PJY5"/>
<sequence>MPPRLSRGASDKLDKLLLGALCCNAAIGFGVYLRERSLKSVNDNAAEERLEAAKRRAEVEAVARAPSKP</sequence>